<dbReference type="CDD" id="cd04651">
    <property type="entry name" value="LbH_G1P_AT_C"/>
    <property type="match status" value="1"/>
</dbReference>
<evidence type="ECO:0000256" key="1">
    <source>
        <dbReference type="ARBA" id="ARBA00000956"/>
    </source>
</evidence>
<evidence type="ECO:0000256" key="13">
    <source>
        <dbReference type="ARBA" id="ARBA00030645"/>
    </source>
</evidence>
<dbReference type="SUPFAM" id="SSF53448">
    <property type="entry name" value="Nucleotide-diphospho-sugar transferases"/>
    <property type="match status" value="1"/>
</dbReference>
<evidence type="ECO:0000313" key="18">
    <source>
        <dbReference type="Proteomes" id="UP000626092"/>
    </source>
</evidence>
<evidence type="ECO:0000256" key="5">
    <source>
        <dbReference type="ARBA" id="ARBA00011680"/>
    </source>
</evidence>
<dbReference type="GO" id="GO:0005524">
    <property type="term" value="F:ATP binding"/>
    <property type="evidence" value="ECO:0007669"/>
    <property type="project" value="UniProtKB-KW"/>
</dbReference>
<keyword evidence="12" id="KW-0750">Starch biosynthesis</keyword>
<evidence type="ECO:0000256" key="7">
    <source>
        <dbReference type="ARBA" id="ARBA00022533"/>
    </source>
</evidence>
<dbReference type="InterPro" id="IPR005836">
    <property type="entry name" value="ADP_Glu_pyroP_CS"/>
</dbReference>
<keyword evidence="8" id="KW-0808">Transferase</keyword>
<evidence type="ECO:0000256" key="4">
    <source>
        <dbReference type="ARBA" id="ARBA00010443"/>
    </source>
</evidence>
<dbReference type="EMBL" id="WJXA01000006">
    <property type="protein sequence ID" value="KAF7139899.1"/>
    <property type="molecule type" value="Genomic_DNA"/>
</dbReference>
<protein>
    <recommendedName>
        <fullName evidence="6">glucose-1-phosphate adenylyltransferase</fullName>
        <ecNumber evidence="6">2.7.7.27</ecNumber>
    </recommendedName>
    <alternativeName>
        <fullName evidence="15">ADP-glucose pyrophosphorylase</fullName>
    </alternativeName>
    <alternativeName>
        <fullName evidence="14">ADP-glucose synthase</fullName>
    </alternativeName>
    <alternativeName>
        <fullName evidence="13">Alpha-D-glucose-1-phosphate adenyl transferase</fullName>
    </alternativeName>
</protein>
<dbReference type="PANTHER" id="PTHR43523:SF12">
    <property type="entry name" value="GLUCOSE-1-PHOSPHATE ADENYLYLTRANSFERASE LARGE SUBUNIT 1, CHLOROPLASTIC-RELATED"/>
    <property type="match status" value="1"/>
</dbReference>
<dbReference type="OrthoDB" id="1733332at2759"/>
<dbReference type="InterPro" id="IPR011004">
    <property type="entry name" value="Trimer_LpxA-like_sf"/>
</dbReference>
<evidence type="ECO:0000313" key="17">
    <source>
        <dbReference type="EMBL" id="KAF7139899.1"/>
    </source>
</evidence>
<comment type="similarity">
    <text evidence="4">Belongs to the bacterial/plant glucose-1-phosphate adenylyltransferase family.</text>
</comment>
<comment type="caution">
    <text evidence="17">The sequence shown here is derived from an EMBL/GenBank/DDBJ whole genome shotgun (WGS) entry which is preliminary data.</text>
</comment>
<organism evidence="17 18">
    <name type="scientific">Rhododendron simsii</name>
    <name type="common">Sims's rhododendron</name>
    <dbReference type="NCBI Taxonomy" id="118357"/>
    <lineage>
        <taxon>Eukaryota</taxon>
        <taxon>Viridiplantae</taxon>
        <taxon>Streptophyta</taxon>
        <taxon>Embryophyta</taxon>
        <taxon>Tracheophyta</taxon>
        <taxon>Spermatophyta</taxon>
        <taxon>Magnoliopsida</taxon>
        <taxon>eudicotyledons</taxon>
        <taxon>Gunneridae</taxon>
        <taxon>Pentapetalae</taxon>
        <taxon>asterids</taxon>
        <taxon>Ericales</taxon>
        <taxon>Ericaceae</taxon>
        <taxon>Ericoideae</taxon>
        <taxon>Rhodoreae</taxon>
        <taxon>Rhododendron</taxon>
    </lineage>
</organism>
<evidence type="ECO:0000256" key="9">
    <source>
        <dbReference type="ARBA" id="ARBA00022695"/>
    </source>
</evidence>
<evidence type="ECO:0000256" key="11">
    <source>
        <dbReference type="ARBA" id="ARBA00022840"/>
    </source>
</evidence>
<dbReference type="GO" id="GO:0005978">
    <property type="term" value="P:glycogen biosynthetic process"/>
    <property type="evidence" value="ECO:0007669"/>
    <property type="project" value="InterPro"/>
</dbReference>
<dbReference type="CDD" id="cd02508">
    <property type="entry name" value="ADP_Glucose_PP"/>
    <property type="match status" value="1"/>
</dbReference>
<name>A0A834GPZ6_RHOSS</name>
<sequence>MDSCLAAMKANVHPPQVSIWDSGFGGHRTRVGVKGKGLVGTQSWKSLNKNRGRKAKPGVVFSVLTSDVNNEVLTFDAPLFEYPKVDPTTVASIILGGGAGTRLFPLTSKRAKPAVPIGGCYRLIDVPMSNCINSGIRKIFILTQFNSFSLNRHLARTYNFGNGITFGDGFVEVLAATQTPGEAGKKWFQGTADAVRQFTWVFEDAKNKNVEHIVILSGDHLYRMDYMDFVQKHVDSQADITVSCVPMDDSLEVRLMTAFLIFAVIQTLQQVDNTLLGLSEKEAAKYPYIASMGVYVFRTDVLLKLLRWRYPSCNDFGSEIIPSAVSDHNVQAYLFNDYWEDIGTVRSFFDANLALTEQIVDAIISHGCFLNECNILHSIVGVRSRLETGVELEDTMMMGADYYQTESEIASLLAEGKVSIGVGRNTKIRNCIIDKNAKIGKDVIIANTDGVEEAERPDEGFYIRSGITVVLKNATIKDGTII</sequence>
<dbReference type="PROSITE" id="PS00809">
    <property type="entry name" value="ADP_GLC_PYROPHOSPH_2"/>
    <property type="match status" value="1"/>
</dbReference>
<accession>A0A834GPZ6</accession>
<dbReference type="Gene3D" id="3.90.550.10">
    <property type="entry name" value="Spore Coat Polysaccharide Biosynthesis Protein SpsA, Chain A"/>
    <property type="match status" value="1"/>
</dbReference>
<dbReference type="GO" id="GO:0008878">
    <property type="term" value="F:glucose-1-phosphate adenylyltransferase activity"/>
    <property type="evidence" value="ECO:0007669"/>
    <property type="project" value="UniProtKB-EC"/>
</dbReference>
<dbReference type="PANTHER" id="PTHR43523">
    <property type="entry name" value="GLUCOSE-1-PHOSPHATE ADENYLYLTRANSFERASE-RELATED"/>
    <property type="match status" value="1"/>
</dbReference>
<comment type="subunit">
    <text evidence="5">Heterotetramer.</text>
</comment>
<evidence type="ECO:0000256" key="10">
    <source>
        <dbReference type="ARBA" id="ARBA00022741"/>
    </source>
</evidence>
<keyword evidence="18" id="KW-1185">Reference proteome</keyword>
<keyword evidence="7" id="KW-0021">Allosteric enzyme</keyword>
<dbReference type="GO" id="GO:0019252">
    <property type="term" value="P:starch biosynthetic process"/>
    <property type="evidence" value="ECO:0007669"/>
    <property type="project" value="UniProtKB-KW"/>
</dbReference>
<evidence type="ECO:0000256" key="12">
    <source>
        <dbReference type="ARBA" id="ARBA00022922"/>
    </source>
</evidence>
<dbReference type="PROSITE" id="PS00808">
    <property type="entry name" value="ADP_GLC_PYROPHOSPH_1"/>
    <property type="match status" value="1"/>
</dbReference>
<evidence type="ECO:0000256" key="6">
    <source>
        <dbReference type="ARBA" id="ARBA00012460"/>
    </source>
</evidence>
<comment type="catalytic activity">
    <reaction evidence="1">
        <text>alpha-D-glucose 1-phosphate + ATP + H(+) = ADP-alpha-D-glucose + diphosphate</text>
        <dbReference type="Rhea" id="RHEA:12120"/>
        <dbReference type="ChEBI" id="CHEBI:15378"/>
        <dbReference type="ChEBI" id="CHEBI:30616"/>
        <dbReference type="ChEBI" id="CHEBI:33019"/>
        <dbReference type="ChEBI" id="CHEBI:57498"/>
        <dbReference type="ChEBI" id="CHEBI:58601"/>
        <dbReference type="EC" id="2.7.7.27"/>
    </reaction>
</comment>
<dbReference type="EC" id="2.7.7.27" evidence="6"/>
<evidence type="ECO:0000256" key="8">
    <source>
        <dbReference type="ARBA" id="ARBA00022679"/>
    </source>
</evidence>
<dbReference type="SUPFAM" id="SSF51161">
    <property type="entry name" value="Trimeric LpxA-like enzymes"/>
    <property type="match status" value="1"/>
</dbReference>
<evidence type="ECO:0000259" key="16">
    <source>
        <dbReference type="Pfam" id="PF00483"/>
    </source>
</evidence>
<evidence type="ECO:0000256" key="15">
    <source>
        <dbReference type="ARBA" id="ARBA00032494"/>
    </source>
</evidence>
<dbReference type="InterPro" id="IPR005835">
    <property type="entry name" value="NTP_transferase_dom"/>
</dbReference>
<keyword evidence="9" id="KW-0548">Nucleotidyltransferase</keyword>
<dbReference type="PROSITE" id="PS00810">
    <property type="entry name" value="ADP_GLC_PYROPHOSPH_3"/>
    <property type="match status" value="1"/>
</dbReference>
<dbReference type="Proteomes" id="UP000626092">
    <property type="component" value="Unassembled WGS sequence"/>
</dbReference>
<dbReference type="Pfam" id="PF00483">
    <property type="entry name" value="NTP_transferase"/>
    <property type="match status" value="1"/>
</dbReference>
<gene>
    <name evidence="17" type="ORF">RHSIM_Rhsim06G0030200</name>
</gene>
<keyword evidence="11" id="KW-0067">ATP-binding</keyword>
<proteinExistence type="inferred from homology"/>
<dbReference type="Gene3D" id="2.160.10.10">
    <property type="entry name" value="Hexapeptide repeat proteins"/>
    <property type="match status" value="1"/>
</dbReference>
<comment type="pathway">
    <text evidence="3">Glycan biosynthesis; starch biosynthesis.</text>
</comment>
<feature type="domain" description="Nucleotidyl transferase" evidence="16">
    <location>
        <begin position="92"/>
        <end position="357"/>
    </location>
</feature>
<dbReference type="InterPro" id="IPR029044">
    <property type="entry name" value="Nucleotide-diphossugar_trans"/>
</dbReference>
<evidence type="ECO:0000256" key="3">
    <source>
        <dbReference type="ARBA" id="ARBA00004727"/>
    </source>
</evidence>
<dbReference type="InterPro" id="IPR011831">
    <property type="entry name" value="ADP-Glc_PPase"/>
</dbReference>
<evidence type="ECO:0000256" key="2">
    <source>
        <dbReference type="ARBA" id="ARBA00002231"/>
    </source>
</evidence>
<keyword evidence="10" id="KW-0547">Nucleotide-binding</keyword>
<comment type="function">
    <text evidence="2">This protein plays a role in synthesis of starch. It catalyzes the synthesis of the activated glycosyl donor, ADP-glucose from Glc-1-P and ATP.</text>
</comment>
<dbReference type="AlphaFoldDB" id="A0A834GPZ6"/>
<reference evidence="17" key="1">
    <citation type="submission" date="2019-11" db="EMBL/GenBank/DDBJ databases">
        <authorList>
            <person name="Liu Y."/>
            <person name="Hou J."/>
            <person name="Li T.-Q."/>
            <person name="Guan C.-H."/>
            <person name="Wu X."/>
            <person name="Wu H.-Z."/>
            <person name="Ling F."/>
            <person name="Zhang R."/>
            <person name="Shi X.-G."/>
            <person name="Ren J.-P."/>
            <person name="Chen E.-F."/>
            <person name="Sun J.-M."/>
        </authorList>
    </citation>
    <scope>NUCLEOTIDE SEQUENCE</scope>
    <source>
        <strain evidence="17">Adult_tree_wgs_1</strain>
        <tissue evidence="17">Leaves</tissue>
    </source>
</reference>
<evidence type="ECO:0000256" key="14">
    <source>
        <dbReference type="ARBA" id="ARBA00030817"/>
    </source>
</evidence>